<comment type="caution">
    <text evidence="4">The sequence shown here is derived from an EMBL/GenBank/DDBJ whole genome shotgun (WGS) entry which is preliminary data.</text>
</comment>
<dbReference type="GO" id="GO:0032259">
    <property type="term" value="P:methylation"/>
    <property type="evidence" value="ECO:0007669"/>
    <property type="project" value="UniProtKB-KW"/>
</dbReference>
<dbReference type="PANTHER" id="PTHR43397:SF1">
    <property type="entry name" value="ERGOTHIONEINE BIOSYNTHESIS PROTEIN 1"/>
    <property type="match status" value="1"/>
</dbReference>
<dbReference type="GO" id="GO:0008168">
    <property type="term" value="F:methyltransferase activity"/>
    <property type="evidence" value="ECO:0007669"/>
    <property type="project" value="UniProtKB-KW"/>
</dbReference>
<proteinExistence type="predicted"/>
<keyword evidence="2" id="KW-0808">Transferase</keyword>
<keyword evidence="1 4" id="KW-0489">Methyltransferase</keyword>
<protein>
    <submittedName>
        <fullName evidence="4">Methyltransferase domain protein</fullName>
    </submittedName>
</protein>
<dbReference type="Gene3D" id="3.40.50.150">
    <property type="entry name" value="Vaccinia Virus protein VP39"/>
    <property type="match status" value="1"/>
</dbReference>
<dbReference type="InterPro" id="IPR051128">
    <property type="entry name" value="EgtD_Methyltrsf_superfamily"/>
</dbReference>
<sequence length="99" mass="11445">MIFLGTSIGNLTNEEQKRLLGMIARTLKKGDEFMLGVDLQKDPEVIVKAYKGFSDWNLNYLENMNQKLGANFIRENFTHYPVYDPLTGCIYLYLMSKVD</sequence>
<dbReference type="Proteomes" id="UP001291687">
    <property type="component" value="Unassembled WGS sequence"/>
</dbReference>
<dbReference type="InterPro" id="IPR029063">
    <property type="entry name" value="SAM-dependent_MTases_sf"/>
</dbReference>
<evidence type="ECO:0000313" key="4">
    <source>
        <dbReference type="EMBL" id="MEA0971704.1"/>
    </source>
</evidence>
<keyword evidence="5" id="KW-1185">Reference proteome</keyword>
<evidence type="ECO:0000313" key="5">
    <source>
        <dbReference type="Proteomes" id="UP001291687"/>
    </source>
</evidence>
<evidence type="ECO:0000259" key="3">
    <source>
        <dbReference type="Pfam" id="PF10017"/>
    </source>
</evidence>
<gene>
    <name evidence="4" type="ORF">Megvenef_01688</name>
</gene>
<organism evidence="4 5">
    <name type="scientific">Candidatus Megaera venefica</name>
    <dbReference type="NCBI Taxonomy" id="2055910"/>
    <lineage>
        <taxon>Bacteria</taxon>
        <taxon>Pseudomonadati</taxon>
        <taxon>Pseudomonadota</taxon>
        <taxon>Alphaproteobacteria</taxon>
        <taxon>Rickettsiales</taxon>
        <taxon>Rickettsiaceae</taxon>
        <taxon>Candidatus Megaera</taxon>
    </lineage>
</organism>
<name>A0ABU5NEV6_9RICK</name>
<accession>A0ABU5NEV6</accession>
<dbReference type="PANTHER" id="PTHR43397">
    <property type="entry name" value="ERGOTHIONEINE BIOSYNTHESIS PROTEIN 1"/>
    <property type="match status" value="1"/>
</dbReference>
<dbReference type="InterPro" id="IPR019257">
    <property type="entry name" value="MeTrfase_dom"/>
</dbReference>
<evidence type="ECO:0000256" key="1">
    <source>
        <dbReference type="ARBA" id="ARBA00022603"/>
    </source>
</evidence>
<evidence type="ECO:0000256" key="2">
    <source>
        <dbReference type="ARBA" id="ARBA00022679"/>
    </source>
</evidence>
<reference evidence="4 5" key="1">
    <citation type="submission" date="2023-03" db="EMBL/GenBank/DDBJ databases">
        <title>Host association and intracellularity evolved multiple times independently in the Rickettsiales.</title>
        <authorList>
            <person name="Castelli M."/>
            <person name="Nardi T."/>
            <person name="Gammuto L."/>
            <person name="Bellinzona G."/>
            <person name="Sabaneyeva E."/>
            <person name="Potekhin A."/>
            <person name="Serra V."/>
            <person name="Petroni G."/>
            <person name="Sassera D."/>
        </authorList>
    </citation>
    <scope>NUCLEOTIDE SEQUENCE [LARGE SCALE GENOMIC DNA]</scope>
    <source>
        <strain evidence="4 5">Sr 2-6</strain>
    </source>
</reference>
<dbReference type="EMBL" id="JARJFB010000223">
    <property type="protein sequence ID" value="MEA0971704.1"/>
    <property type="molecule type" value="Genomic_DNA"/>
</dbReference>
<dbReference type="Pfam" id="PF10017">
    <property type="entry name" value="Methyltransf_33"/>
    <property type="match status" value="1"/>
</dbReference>
<feature type="domain" description="Histidine-specific methyltransferase SAM-dependent" evidence="3">
    <location>
        <begin position="1"/>
        <end position="98"/>
    </location>
</feature>